<dbReference type="InterPro" id="IPR001680">
    <property type="entry name" value="WD40_rpt"/>
</dbReference>
<dbReference type="PANTHER" id="PTHR44019">
    <property type="entry name" value="WD REPEAT-CONTAINING PROTEIN 55"/>
    <property type="match status" value="1"/>
</dbReference>
<dbReference type="Gene3D" id="2.130.10.10">
    <property type="entry name" value="YVTN repeat-like/Quinoprotein amine dehydrogenase"/>
    <property type="match status" value="3"/>
</dbReference>
<dbReference type="SMART" id="SM00320">
    <property type="entry name" value="WD40"/>
    <property type="match status" value="8"/>
</dbReference>
<reference evidence="5" key="1">
    <citation type="submission" date="2023-07" db="EMBL/GenBank/DDBJ databases">
        <authorList>
            <person name="Luz R."/>
            <person name="Cordeiro R."/>
            <person name="Fonseca A."/>
            <person name="Goncalves V."/>
        </authorList>
    </citation>
    <scope>NUCLEOTIDE SEQUENCE [LARGE SCALE GENOMIC DNA]</scope>
    <source>
        <strain evidence="5">BACA0444</strain>
    </source>
</reference>
<sequence>MSNSAPKFQPVFREELSDYVTGLAWSSRGLLATCSAAGEVGIADGEVLTLIKQADGYSLSQVLFSSDGQFLAAAGQTGEVFIWQIVEHGCTPDSLTPKFRDSEARATLITTLPNPDTWIDHLAWHPIRPELAIGLGHYVQVWEASTLTPMTTLDFAASSVLGLAWHPTGAYLAVGGYQGIQVWTAADWDQDPEHLPLMSACVNLAWSGNGQFMAAANIDRTLSLWQWGDISPWEMRGFPGKVKQLVWSDALSDAGTPLLASSCAEGIVVWERDEELGWASRILDLHQQAVITVVFQPNSLLLASAGSEGWIRLWDQAQEPIQILEGAKAGFSTLAWSGDGSLLAAGGQVGEVLVWQSVENILINN</sequence>
<evidence type="ECO:0000256" key="1">
    <source>
        <dbReference type="ARBA" id="ARBA00022574"/>
    </source>
</evidence>
<feature type="repeat" description="WD" evidence="3">
    <location>
        <begin position="283"/>
        <end position="315"/>
    </location>
</feature>
<proteinExistence type="predicted"/>
<dbReference type="AlphaFoldDB" id="A0AAE4FSI4"/>
<evidence type="ECO:0000313" key="5">
    <source>
        <dbReference type="Proteomes" id="UP001268256"/>
    </source>
</evidence>
<evidence type="ECO:0000256" key="3">
    <source>
        <dbReference type="PROSITE-ProRule" id="PRU00221"/>
    </source>
</evidence>
<dbReference type="InterPro" id="IPR036322">
    <property type="entry name" value="WD40_repeat_dom_sf"/>
</dbReference>
<dbReference type="RefSeq" id="WP_322877795.1">
    <property type="nucleotide sequence ID" value="NZ_JAVMIP010000004.1"/>
</dbReference>
<dbReference type="InterPro" id="IPR050505">
    <property type="entry name" value="WDR55/POC1"/>
</dbReference>
<dbReference type="SUPFAM" id="SSF50978">
    <property type="entry name" value="WD40 repeat-like"/>
    <property type="match status" value="2"/>
</dbReference>
<accession>A0AAE4FSI4</accession>
<dbReference type="EMBL" id="JAVMIP010000004">
    <property type="protein sequence ID" value="MDS3860522.1"/>
    <property type="molecule type" value="Genomic_DNA"/>
</dbReference>
<comment type="caution">
    <text evidence="4">The sequence shown here is derived from an EMBL/GenBank/DDBJ whole genome shotgun (WGS) entry which is preliminary data.</text>
</comment>
<evidence type="ECO:0000256" key="2">
    <source>
        <dbReference type="ARBA" id="ARBA00022737"/>
    </source>
</evidence>
<keyword evidence="1 3" id="KW-0853">WD repeat</keyword>
<feature type="repeat" description="WD" evidence="3">
    <location>
        <begin position="324"/>
        <end position="356"/>
    </location>
</feature>
<organism evidence="4 5">
    <name type="scientific">Pseudocalidococcus azoricus BACA0444</name>
    <dbReference type="NCBI Taxonomy" id="2918990"/>
    <lineage>
        <taxon>Bacteria</taxon>
        <taxon>Bacillati</taxon>
        <taxon>Cyanobacteriota</taxon>
        <taxon>Cyanophyceae</taxon>
        <taxon>Acaryochloridales</taxon>
        <taxon>Thermosynechococcaceae</taxon>
        <taxon>Pseudocalidococcus</taxon>
        <taxon>Pseudocalidococcus azoricus</taxon>
    </lineage>
</organism>
<keyword evidence="2" id="KW-0677">Repeat</keyword>
<gene>
    <name evidence="4" type="ORF">RIF25_06830</name>
</gene>
<dbReference type="PANTHER" id="PTHR44019:SF8">
    <property type="entry name" value="POC1 CENTRIOLAR PROTEIN HOMOLOG"/>
    <property type="match status" value="1"/>
</dbReference>
<dbReference type="Pfam" id="PF00400">
    <property type="entry name" value="WD40"/>
    <property type="match status" value="5"/>
</dbReference>
<evidence type="ECO:0000313" key="4">
    <source>
        <dbReference type="EMBL" id="MDS3860522.1"/>
    </source>
</evidence>
<protein>
    <recommendedName>
        <fullName evidence="6">WD40 repeat-containing protein</fullName>
    </recommendedName>
</protein>
<dbReference type="PROSITE" id="PS50082">
    <property type="entry name" value="WD_REPEATS_2"/>
    <property type="match status" value="2"/>
</dbReference>
<evidence type="ECO:0008006" key="6">
    <source>
        <dbReference type="Google" id="ProtNLM"/>
    </source>
</evidence>
<dbReference type="Proteomes" id="UP001268256">
    <property type="component" value="Unassembled WGS sequence"/>
</dbReference>
<keyword evidence="5" id="KW-1185">Reference proteome</keyword>
<name>A0AAE4FSI4_9CYAN</name>
<dbReference type="PROSITE" id="PS50294">
    <property type="entry name" value="WD_REPEATS_REGION"/>
    <property type="match status" value="1"/>
</dbReference>
<dbReference type="InterPro" id="IPR015943">
    <property type="entry name" value="WD40/YVTN_repeat-like_dom_sf"/>
</dbReference>